<comment type="subunit">
    <text evidence="7">Monomer.</text>
</comment>
<evidence type="ECO:0000256" key="4">
    <source>
        <dbReference type="ARBA" id="ARBA00022884"/>
    </source>
</evidence>
<evidence type="ECO:0000256" key="2">
    <source>
        <dbReference type="ARBA" id="ARBA00022555"/>
    </source>
</evidence>
<feature type="compositionally biased region" description="Low complexity" evidence="8">
    <location>
        <begin position="197"/>
        <end position="213"/>
    </location>
</feature>
<evidence type="ECO:0000256" key="8">
    <source>
        <dbReference type="SAM" id="MobiDB-lite"/>
    </source>
</evidence>
<dbReference type="Gene3D" id="3.40.50.1470">
    <property type="entry name" value="Peptidyl-tRNA hydrolase"/>
    <property type="match status" value="1"/>
</dbReference>
<dbReference type="InterPro" id="IPR001328">
    <property type="entry name" value="Pept_tRNA_hydro"/>
</dbReference>
<gene>
    <name evidence="7 9" type="primary">pth</name>
    <name evidence="9" type="ORF">ACFQPS_09505</name>
</gene>
<dbReference type="Pfam" id="PF01195">
    <property type="entry name" value="Pept_tRNA_hydro"/>
    <property type="match status" value="1"/>
</dbReference>
<proteinExistence type="inferred from homology"/>
<evidence type="ECO:0000313" key="10">
    <source>
        <dbReference type="Proteomes" id="UP001596456"/>
    </source>
</evidence>
<evidence type="ECO:0000256" key="1">
    <source>
        <dbReference type="ARBA" id="ARBA00013260"/>
    </source>
</evidence>
<keyword evidence="3 7" id="KW-0378">Hydrolase</keyword>
<feature type="binding site" evidence="7">
    <location>
        <position position="112"/>
    </location>
    <ligand>
        <name>tRNA</name>
        <dbReference type="ChEBI" id="CHEBI:17843"/>
    </ligand>
</feature>
<dbReference type="HAMAP" id="MF_00083">
    <property type="entry name" value="Pept_tRNA_hydro_bact"/>
    <property type="match status" value="1"/>
</dbReference>
<dbReference type="PANTHER" id="PTHR17224:SF1">
    <property type="entry name" value="PEPTIDYL-TRNA HYDROLASE"/>
    <property type="match status" value="1"/>
</dbReference>
<dbReference type="GO" id="GO:0004045">
    <property type="term" value="F:peptidyl-tRNA hydrolase activity"/>
    <property type="evidence" value="ECO:0007669"/>
    <property type="project" value="UniProtKB-EC"/>
</dbReference>
<comment type="similarity">
    <text evidence="5 7">Belongs to the PTH family.</text>
</comment>
<dbReference type="EMBL" id="JBHTCM010000010">
    <property type="protein sequence ID" value="MFC7333397.1"/>
    <property type="molecule type" value="Genomic_DNA"/>
</dbReference>
<keyword evidence="7" id="KW-0963">Cytoplasm</keyword>
<dbReference type="PANTHER" id="PTHR17224">
    <property type="entry name" value="PEPTIDYL-TRNA HYDROLASE"/>
    <property type="match status" value="1"/>
</dbReference>
<organism evidence="9 10">
    <name type="scientific">Rhodocista pekingensis</name>
    <dbReference type="NCBI Taxonomy" id="201185"/>
    <lineage>
        <taxon>Bacteria</taxon>
        <taxon>Pseudomonadati</taxon>
        <taxon>Pseudomonadota</taxon>
        <taxon>Alphaproteobacteria</taxon>
        <taxon>Rhodospirillales</taxon>
        <taxon>Azospirillaceae</taxon>
        <taxon>Rhodocista</taxon>
    </lineage>
</organism>
<feature type="region of interest" description="Disordered" evidence="8">
    <location>
        <begin position="183"/>
        <end position="226"/>
    </location>
</feature>
<feature type="site" description="Discriminates between blocked and unblocked aminoacyl-tRNA" evidence="7">
    <location>
        <position position="9"/>
    </location>
</feature>
<evidence type="ECO:0000256" key="3">
    <source>
        <dbReference type="ARBA" id="ARBA00022801"/>
    </source>
</evidence>
<dbReference type="RefSeq" id="WP_377358451.1">
    <property type="nucleotide sequence ID" value="NZ_JBHTCM010000010.1"/>
</dbReference>
<keyword evidence="10" id="KW-1185">Reference proteome</keyword>
<evidence type="ECO:0000256" key="6">
    <source>
        <dbReference type="ARBA" id="ARBA00050038"/>
    </source>
</evidence>
<keyword evidence="4 7" id="KW-0694">RNA-binding</keyword>
<comment type="subcellular location">
    <subcellularLocation>
        <location evidence="7">Cytoplasm</location>
    </subcellularLocation>
</comment>
<dbReference type="NCBIfam" id="TIGR00447">
    <property type="entry name" value="pth"/>
    <property type="match status" value="1"/>
</dbReference>
<comment type="function">
    <text evidence="7">Hydrolyzes ribosome-free peptidyl-tRNAs (with 1 or more amino acids incorporated), which drop off the ribosome during protein synthesis, or as a result of ribosome stalling.</text>
</comment>
<feature type="binding site" evidence="7">
    <location>
        <position position="14"/>
    </location>
    <ligand>
        <name>tRNA</name>
        <dbReference type="ChEBI" id="CHEBI:17843"/>
    </ligand>
</feature>
<feature type="active site" description="Proton acceptor" evidence="7">
    <location>
        <position position="19"/>
    </location>
</feature>
<dbReference type="CDD" id="cd00462">
    <property type="entry name" value="PTH"/>
    <property type="match status" value="1"/>
</dbReference>
<dbReference type="InterPro" id="IPR036416">
    <property type="entry name" value="Pept_tRNA_hydro_sf"/>
</dbReference>
<accession>A0ABW2KTM8</accession>
<dbReference type="PROSITE" id="PS01196">
    <property type="entry name" value="PEPT_TRNA_HYDROL_2"/>
    <property type="match status" value="1"/>
</dbReference>
<feature type="site" description="Stabilizes the basic form of H active site to accept a proton" evidence="7">
    <location>
        <position position="91"/>
    </location>
</feature>
<feature type="binding site" evidence="7">
    <location>
        <position position="66"/>
    </location>
    <ligand>
        <name>tRNA</name>
        <dbReference type="ChEBI" id="CHEBI:17843"/>
    </ligand>
</feature>
<reference evidence="10" key="1">
    <citation type="journal article" date="2019" name="Int. J. Syst. Evol. Microbiol.">
        <title>The Global Catalogue of Microorganisms (GCM) 10K type strain sequencing project: providing services to taxonomists for standard genome sequencing and annotation.</title>
        <authorList>
            <consortium name="The Broad Institute Genomics Platform"/>
            <consortium name="The Broad Institute Genome Sequencing Center for Infectious Disease"/>
            <person name="Wu L."/>
            <person name="Ma J."/>
        </authorList>
    </citation>
    <scope>NUCLEOTIDE SEQUENCE [LARGE SCALE GENOMIC DNA]</scope>
    <source>
        <strain evidence="10">CGMCC 1.16275</strain>
    </source>
</reference>
<protein>
    <recommendedName>
        <fullName evidence="6 7">Peptidyl-tRNA hydrolase</fullName>
        <shortName evidence="7">Pth</shortName>
        <ecNumber evidence="1 7">3.1.1.29</ecNumber>
    </recommendedName>
</protein>
<dbReference type="EC" id="3.1.1.29" evidence="1 7"/>
<evidence type="ECO:0000256" key="7">
    <source>
        <dbReference type="HAMAP-Rule" id="MF_00083"/>
    </source>
</evidence>
<dbReference type="SUPFAM" id="SSF53178">
    <property type="entry name" value="Peptidyl-tRNA hydrolase-like"/>
    <property type="match status" value="1"/>
</dbReference>
<feature type="binding site" evidence="7">
    <location>
        <position position="64"/>
    </location>
    <ligand>
        <name>tRNA</name>
        <dbReference type="ChEBI" id="CHEBI:17843"/>
    </ligand>
</feature>
<evidence type="ECO:0000256" key="5">
    <source>
        <dbReference type="ARBA" id="ARBA00038063"/>
    </source>
</evidence>
<sequence>MRLVVGLGNPGPEYERQRHNVGFMAVDLLHRRYGFGPWKRRFQGLTAEGSVAGEKVLLLKPATFMNLSGQAAGEAMRFYKITPDQVLVFHDELDLPPGRVRVKRGGGHGGHNGLRSLDDHVGKDYWRIRIGIGHPGSKERVTGWVLSNFAKAEEQWLEPLLDALVAEAPLLVAGEPEKYASRIALLTQPPKPPKPPKNGAKGAATGADAAAAKPPGPGGPATGRNG</sequence>
<comment type="catalytic activity">
    <reaction evidence="7">
        <text>an N-acyl-L-alpha-aminoacyl-tRNA + H2O = an N-acyl-L-amino acid + a tRNA + H(+)</text>
        <dbReference type="Rhea" id="RHEA:54448"/>
        <dbReference type="Rhea" id="RHEA-COMP:10123"/>
        <dbReference type="Rhea" id="RHEA-COMP:13883"/>
        <dbReference type="ChEBI" id="CHEBI:15377"/>
        <dbReference type="ChEBI" id="CHEBI:15378"/>
        <dbReference type="ChEBI" id="CHEBI:59874"/>
        <dbReference type="ChEBI" id="CHEBI:78442"/>
        <dbReference type="ChEBI" id="CHEBI:138191"/>
        <dbReference type="EC" id="3.1.1.29"/>
    </reaction>
</comment>
<name>A0ABW2KTM8_9PROT</name>
<evidence type="ECO:0000313" key="9">
    <source>
        <dbReference type="EMBL" id="MFC7333397.1"/>
    </source>
</evidence>
<dbReference type="Proteomes" id="UP001596456">
    <property type="component" value="Unassembled WGS sequence"/>
</dbReference>
<dbReference type="InterPro" id="IPR018171">
    <property type="entry name" value="Pept_tRNA_hydro_CS"/>
</dbReference>
<comment type="function">
    <text evidence="7">Catalyzes the release of premature peptidyl moieties from peptidyl-tRNA molecules trapped in stalled 50S ribosomal subunits, and thus maintains levels of free tRNAs and 50S ribosomes.</text>
</comment>
<comment type="caution">
    <text evidence="9">The sequence shown here is derived from an EMBL/GenBank/DDBJ whole genome shotgun (WGS) entry which is preliminary data.</text>
</comment>
<keyword evidence="2 7" id="KW-0820">tRNA-binding</keyword>